<keyword evidence="1" id="KW-0812">Transmembrane</keyword>
<evidence type="ECO:0000313" key="2">
    <source>
        <dbReference type="EMBL" id="KEZ51793.1"/>
    </source>
</evidence>
<dbReference type="Pfam" id="PF14143">
    <property type="entry name" value="YrhC"/>
    <property type="match status" value="1"/>
</dbReference>
<dbReference type="Proteomes" id="UP000028549">
    <property type="component" value="Unassembled WGS sequence"/>
</dbReference>
<keyword evidence="1" id="KW-1133">Transmembrane helix</keyword>
<comment type="caution">
    <text evidence="2">The sequence shown here is derived from an EMBL/GenBank/DDBJ whole genome shotgun (WGS) entry which is preliminary data.</text>
</comment>
<keyword evidence="1" id="KW-0472">Membrane</keyword>
<accession>A0A084GWT1</accession>
<keyword evidence="3" id="KW-1185">Reference proteome</keyword>
<evidence type="ECO:0000313" key="3">
    <source>
        <dbReference type="Proteomes" id="UP000028549"/>
    </source>
</evidence>
<dbReference type="STRING" id="246786.GS18_0211795"/>
<feature type="transmembrane region" description="Helical" evidence="1">
    <location>
        <begin position="46"/>
        <end position="63"/>
    </location>
</feature>
<organism evidence="2 3">
    <name type="scientific">Metabacillus indicus</name>
    <name type="common">Bacillus indicus</name>
    <dbReference type="NCBI Taxonomy" id="246786"/>
    <lineage>
        <taxon>Bacteria</taxon>
        <taxon>Bacillati</taxon>
        <taxon>Bacillota</taxon>
        <taxon>Bacilli</taxon>
        <taxon>Bacillales</taxon>
        <taxon>Bacillaceae</taxon>
        <taxon>Metabacillus</taxon>
    </lineage>
</organism>
<gene>
    <name evidence="2" type="ORF">GS18_0211795</name>
</gene>
<dbReference type="OrthoDB" id="2943632at2"/>
<name>A0A084GWT1_METID</name>
<dbReference type="AlphaFoldDB" id="A0A084GWT1"/>
<feature type="transmembrane region" description="Helical" evidence="1">
    <location>
        <begin position="16"/>
        <end position="34"/>
    </location>
</feature>
<reference evidence="2 3" key="1">
    <citation type="journal article" date="2005" name="Int. J. Syst. Evol. Microbiol.">
        <title>Bacillus cibi sp. nov., isolated from jeotgal, a traditional Korean fermented seafood.</title>
        <authorList>
            <person name="Yoon J.H."/>
            <person name="Lee C.H."/>
            <person name="Oh T.K."/>
        </authorList>
    </citation>
    <scope>NUCLEOTIDE SEQUENCE [LARGE SCALE GENOMIC DNA]</scope>
    <source>
        <strain evidence="2 3">DSM 16189</strain>
    </source>
</reference>
<evidence type="ECO:0008006" key="4">
    <source>
        <dbReference type="Google" id="ProtNLM"/>
    </source>
</evidence>
<dbReference type="EMBL" id="JNVC02000005">
    <property type="protein sequence ID" value="KEZ51793.1"/>
    <property type="molecule type" value="Genomic_DNA"/>
</dbReference>
<sequence length="79" mass="9009">MNTKQMKHLMTDFKRYAFVLLAVSVFLYIGMLVPAKGGEPGDIQEYAMMGTTGLFLIGAFYCFKRSLAYKKRLDEQDQA</sequence>
<dbReference type="RefSeq" id="WP_029566742.1">
    <property type="nucleotide sequence ID" value="NZ_CANLZQ010000001.1"/>
</dbReference>
<evidence type="ECO:0000256" key="1">
    <source>
        <dbReference type="SAM" id="Phobius"/>
    </source>
</evidence>
<proteinExistence type="predicted"/>
<dbReference type="InterPro" id="IPR025418">
    <property type="entry name" value="YrhC-like"/>
</dbReference>
<protein>
    <recommendedName>
        <fullName evidence="4">YrhC</fullName>
    </recommendedName>
</protein>